<gene>
    <name evidence="5" type="ORF">BATDEDRAFT_27078</name>
</gene>
<feature type="domain" description="C2" evidence="4">
    <location>
        <begin position="151"/>
        <end position="284"/>
    </location>
</feature>
<evidence type="ECO:0000256" key="3">
    <source>
        <dbReference type="SAM" id="MobiDB-lite"/>
    </source>
</evidence>
<dbReference type="PANTHER" id="PTHR46436:SF1">
    <property type="entry name" value="CENTROSOMAL PROTEIN OF 76 KDA"/>
    <property type="match status" value="1"/>
</dbReference>
<feature type="region of interest" description="Disordered" evidence="3">
    <location>
        <begin position="114"/>
        <end position="149"/>
    </location>
</feature>
<feature type="compositionally biased region" description="Polar residues" evidence="3">
    <location>
        <begin position="18"/>
        <end position="37"/>
    </location>
</feature>
<name>F4P9N9_BATDJ</name>
<evidence type="ECO:0000313" key="6">
    <source>
        <dbReference type="Proteomes" id="UP000007241"/>
    </source>
</evidence>
<feature type="compositionally biased region" description="Polar residues" evidence="3">
    <location>
        <begin position="131"/>
        <end position="142"/>
    </location>
</feature>
<dbReference type="Gene3D" id="2.60.40.150">
    <property type="entry name" value="C2 domain"/>
    <property type="match status" value="1"/>
</dbReference>
<evidence type="ECO:0000313" key="5">
    <source>
        <dbReference type="EMBL" id="EGF77952.1"/>
    </source>
</evidence>
<comment type="subcellular location">
    <subcellularLocation>
        <location evidence="1">Cytoplasm</location>
        <location evidence="1">Cytoskeleton</location>
        <location evidence="1">Microtubule organizing center</location>
        <location evidence="1">Centrosome</location>
    </subcellularLocation>
</comment>
<keyword evidence="6" id="KW-1185">Reference proteome</keyword>
<dbReference type="InterPro" id="IPR052299">
    <property type="entry name" value="CEP76"/>
</dbReference>
<dbReference type="InterPro" id="IPR000008">
    <property type="entry name" value="C2_dom"/>
</dbReference>
<dbReference type="Pfam" id="PF24652">
    <property type="entry name" value="CEP76_C"/>
    <property type="match status" value="1"/>
</dbReference>
<dbReference type="PANTHER" id="PTHR46436">
    <property type="entry name" value="CENTROSOMAL PROTEIN OF 76 KDA"/>
    <property type="match status" value="1"/>
</dbReference>
<dbReference type="Pfam" id="PF15627">
    <property type="entry name" value="CEP76-C2"/>
    <property type="match status" value="1"/>
</dbReference>
<evidence type="ECO:0000256" key="2">
    <source>
        <dbReference type="ARBA" id="ARBA00022490"/>
    </source>
</evidence>
<dbReference type="OMA" id="RRWWSEY"/>
<dbReference type="STRING" id="684364.F4P9N9"/>
<accession>F4P9N9</accession>
<dbReference type="RefSeq" id="XP_006681370.1">
    <property type="nucleotide sequence ID" value="XM_006681307.1"/>
</dbReference>
<organism evidence="5 6">
    <name type="scientific">Batrachochytrium dendrobatidis (strain JAM81 / FGSC 10211)</name>
    <name type="common">Frog chytrid fungus</name>
    <dbReference type="NCBI Taxonomy" id="684364"/>
    <lineage>
        <taxon>Eukaryota</taxon>
        <taxon>Fungi</taxon>
        <taxon>Fungi incertae sedis</taxon>
        <taxon>Chytridiomycota</taxon>
        <taxon>Chytridiomycota incertae sedis</taxon>
        <taxon>Chytridiomycetes</taxon>
        <taxon>Rhizophydiales</taxon>
        <taxon>Rhizophydiales incertae sedis</taxon>
        <taxon>Batrachochytrium</taxon>
    </lineage>
</organism>
<dbReference type="InterPro" id="IPR028926">
    <property type="entry name" value="CEP76-C2"/>
</dbReference>
<keyword evidence="2" id="KW-0963">Cytoplasm</keyword>
<sequence>MSNRTHSSVRKTCDLTGTPMSVSSKSPKLHQQSSYLTSTRSDNIEHLRSLIASQIRIDDLQAAVAPLAKQELKNNINGSIPVSGEEREAKIRTALQSSGLIDRLSDQLYGRIQAESKSPQNSIAEPPPTSGIETKSTASTHHVSPCVADIPSHNVAPSILEKPSLGSMRAKRGYRYLHIFVERGRAFIGDQEIEEDPTSLVSIHLSFGNQRFATPSVMSRMEPHFNAECLFELPLKELNILADSPQPIHIVAIRTNASQKRIVIGVSTLDWRKVLYSGTSTLVAELKEISNPEMSTGVIECRIELFPAQLYLLSRDEVQFHVQRDLRRNSEANRLFFLYAKQWWADFIQIRPGHIDRLVKIFAHSESGNKEPVTNFVSPLKCRWIESPRHAARFVSLIGLNQLPSIGNAGGFSLDAYVVLGTDRNNLAYVWVATISSVGNVSFWESLTGAEFKQADNHHFRTVGCCFNAESFYANIQASDAADRIDFTFLDQSKWKEMSKDALASMKQISTVASLVQIGPYSLNDPHTQEVEMELTLQQYISHYREDHGLTTMWDDDLAHLLGQSLWTCENQKLIGQTNVGSFSDDFHTGIKRSIPEGHTFKGFPCQFNHCHSTKVFSTLIKTKSCKDIALTTGDKVRFSVRVKIFPYADTTMVCWVMLGVRYQSI</sequence>
<reference evidence="5 6" key="1">
    <citation type="submission" date="2009-12" db="EMBL/GenBank/DDBJ databases">
        <title>The draft genome of Batrachochytrium dendrobatidis.</title>
        <authorList>
            <consortium name="US DOE Joint Genome Institute (JGI-PGF)"/>
            <person name="Kuo A."/>
            <person name="Salamov A."/>
            <person name="Schmutz J."/>
            <person name="Lucas S."/>
            <person name="Pitluck S."/>
            <person name="Rosenblum E."/>
            <person name="Stajich J."/>
            <person name="Eisen M."/>
            <person name="Grigoriev I.V."/>
        </authorList>
    </citation>
    <scope>NUCLEOTIDE SEQUENCE [LARGE SCALE GENOMIC DNA]</scope>
    <source>
        <strain evidence="6">JAM81 / FGSC 10211</strain>
    </source>
</reference>
<dbReference type="InterPro" id="IPR056288">
    <property type="entry name" value="CEP76_C"/>
</dbReference>
<dbReference type="InParanoid" id="F4P9N9"/>
<proteinExistence type="predicted"/>
<dbReference type="HOGENOM" id="CLU_027144_0_0_1"/>
<dbReference type="EMBL" id="GL882890">
    <property type="protein sequence ID" value="EGF77952.1"/>
    <property type="molecule type" value="Genomic_DNA"/>
</dbReference>
<feature type="region of interest" description="Disordered" evidence="3">
    <location>
        <begin position="1"/>
        <end position="37"/>
    </location>
</feature>
<dbReference type="Pfam" id="PF24656">
    <property type="entry name" value="CEPT76_peptidase"/>
    <property type="match status" value="1"/>
</dbReference>
<dbReference type="AlphaFoldDB" id="F4P9N9"/>
<dbReference type="PROSITE" id="PS50004">
    <property type="entry name" value="C2"/>
    <property type="match status" value="1"/>
</dbReference>
<evidence type="ECO:0000259" key="4">
    <source>
        <dbReference type="PROSITE" id="PS50004"/>
    </source>
</evidence>
<evidence type="ECO:0000256" key="1">
    <source>
        <dbReference type="ARBA" id="ARBA00004300"/>
    </source>
</evidence>
<protein>
    <recommendedName>
        <fullName evidence="4">C2 domain-containing protein</fullName>
    </recommendedName>
</protein>
<dbReference type="InterPro" id="IPR056290">
    <property type="entry name" value="CEPT76/DRC7_peptidase-like_dom"/>
</dbReference>
<dbReference type="OrthoDB" id="5527234at2759"/>
<dbReference type="InterPro" id="IPR035892">
    <property type="entry name" value="C2_domain_sf"/>
</dbReference>
<dbReference type="GeneID" id="18239221"/>
<dbReference type="SUPFAM" id="SSF49562">
    <property type="entry name" value="C2 domain (Calcium/lipid-binding domain, CaLB)"/>
    <property type="match status" value="1"/>
</dbReference>
<dbReference type="Proteomes" id="UP000007241">
    <property type="component" value="Unassembled WGS sequence"/>
</dbReference>